<feature type="non-terminal residue" evidence="3">
    <location>
        <position position="110"/>
    </location>
</feature>
<feature type="coiled-coil region" evidence="1">
    <location>
        <begin position="42"/>
        <end position="72"/>
    </location>
</feature>
<dbReference type="Gene3D" id="2.130.10.10">
    <property type="entry name" value="YVTN repeat-like/Quinoprotein amine dehydrogenase"/>
    <property type="match status" value="1"/>
</dbReference>
<proteinExistence type="predicted"/>
<accession>A0ABD6EP69</accession>
<dbReference type="EMBL" id="JBGFUD010007843">
    <property type="protein sequence ID" value="MFH4981770.1"/>
    <property type="molecule type" value="Genomic_DNA"/>
</dbReference>
<feature type="compositionally biased region" description="Polar residues" evidence="2">
    <location>
        <begin position="16"/>
        <end position="40"/>
    </location>
</feature>
<gene>
    <name evidence="3" type="ORF">AB6A40_008479</name>
</gene>
<name>A0ABD6EP69_9BILA</name>
<dbReference type="AlphaFoldDB" id="A0ABD6EP69"/>
<reference evidence="3 4" key="1">
    <citation type="submission" date="2024-08" db="EMBL/GenBank/DDBJ databases">
        <title>Gnathostoma spinigerum genome.</title>
        <authorList>
            <person name="Gonzalez-Bertolin B."/>
            <person name="Monzon S."/>
            <person name="Zaballos A."/>
            <person name="Jimenez P."/>
            <person name="Dekumyoy P."/>
            <person name="Varona S."/>
            <person name="Cuesta I."/>
            <person name="Sumanam S."/>
            <person name="Adisakwattana P."/>
            <person name="Gasser R.B."/>
            <person name="Hernandez-Gonzalez A."/>
            <person name="Young N.D."/>
            <person name="Perteguer M.J."/>
        </authorList>
    </citation>
    <scope>NUCLEOTIDE SEQUENCE [LARGE SCALE GENOMIC DNA]</scope>
    <source>
        <strain evidence="3">AL3</strain>
        <tissue evidence="3">Liver</tissue>
    </source>
</reference>
<organism evidence="3 4">
    <name type="scientific">Gnathostoma spinigerum</name>
    <dbReference type="NCBI Taxonomy" id="75299"/>
    <lineage>
        <taxon>Eukaryota</taxon>
        <taxon>Metazoa</taxon>
        <taxon>Ecdysozoa</taxon>
        <taxon>Nematoda</taxon>
        <taxon>Chromadorea</taxon>
        <taxon>Rhabditida</taxon>
        <taxon>Spirurina</taxon>
        <taxon>Gnathostomatomorpha</taxon>
        <taxon>Gnathostomatoidea</taxon>
        <taxon>Gnathostomatidae</taxon>
        <taxon>Gnathostoma</taxon>
    </lineage>
</organism>
<keyword evidence="1" id="KW-0175">Coiled coil</keyword>
<evidence type="ECO:0000313" key="3">
    <source>
        <dbReference type="EMBL" id="MFH4981770.1"/>
    </source>
</evidence>
<protein>
    <submittedName>
        <fullName evidence="3">Uncharacterized protein</fullName>
    </submittedName>
</protein>
<dbReference type="PANTHER" id="PTHR19850">
    <property type="entry name" value="GUANINE NUCLEOTIDE-BINDING PROTEIN BETA G PROTEIN BETA"/>
    <property type="match status" value="1"/>
</dbReference>
<feature type="region of interest" description="Disordered" evidence="2">
    <location>
        <begin position="1"/>
        <end position="40"/>
    </location>
</feature>
<evidence type="ECO:0000256" key="2">
    <source>
        <dbReference type="SAM" id="MobiDB-lite"/>
    </source>
</evidence>
<dbReference type="InterPro" id="IPR015943">
    <property type="entry name" value="WD40/YVTN_repeat-like_dom_sf"/>
</dbReference>
<sequence length="110" mass="12290">MSGQPTNSGESDDRPSTSIASTSKMPENAQATVISDTSTRTADAIDMLAREAEELRQKLEQERQKLNDIPIEQAAERLEPLTTLSIKQRRILKGHAGKVLCMDWSQDKRH</sequence>
<dbReference type="InterPro" id="IPR016346">
    <property type="entry name" value="G-protein_beta_1-5"/>
</dbReference>
<comment type="caution">
    <text evidence="3">The sequence shown here is derived from an EMBL/GenBank/DDBJ whole genome shotgun (WGS) entry which is preliminary data.</text>
</comment>
<evidence type="ECO:0000256" key="1">
    <source>
        <dbReference type="SAM" id="Coils"/>
    </source>
</evidence>
<keyword evidence="4" id="KW-1185">Reference proteome</keyword>
<dbReference type="Proteomes" id="UP001608902">
    <property type="component" value="Unassembled WGS sequence"/>
</dbReference>
<evidence type="ECO:0000313" key="4">
    <source>
        <dbReference type="Proteomes" id="UP001608902"/>
    </source>
</evidence>